<sequence>MLNNDPFLDFVMQEAEKIGKLFLIDSGEGNSFIDSDTGCDVEDLSGWLINPYESEKFISARKKGTLDIDFANSYVFAKWTKSDNGNIKITFKRY</sequence>
<gene>
    <name evidence="1" type="ORF">B9O19_00834</name>
</gene>
<accession>A0A2K9P182</accession>
<evidence type="ECO:0000313" key="2">
    <source>
        <dbReference type="Proteomes" id="UP000235589"/>
    </source>
</evidence>
<dbReference type="RefSeq" id="WP_102365254.1">
    <property type="nucleotide sequence ID" value="NZ_CP020991.1"/>
</dbReference>
<name>A0A2K9P182_9FIRM</name>
<dbReference type="EMBL" id="CP020991">
    <property type="protein sequence ID" value="AUO19011.1"/>
    <property type="molecule type" value="Genomic_DNA"/>
</dbReference>
<dbReference type="KEGG" id="mpec:B9O19_00834"/>
<dbReference type="GeneID" id="98062254"/>
<keyword evidence="2" id="KW-1185">Reference proteome</keyword>
<protein>
    <submittedName>
        <fullName evidence="1">Uncharacterized protein</fullName>
    </submittedName>
</protein>
<evidence type="ECO:0000313" key="1">
    <source>
        <dbReference type="EMBL" id="AUO19011.1"/>
    </source>
</evidence>
<organism evidence="1 2">
    <name type="scientific">Monoglobus pectinilyticus</name>
    <dbReference type="NCBI Taxonomy" id="1981510"/>
    <lineage>
        <taxon>Bacteria</taxon>
        <taxon>Bacillati</taxon>
        <taxon>Bacillota</taxon>
        <taxon>Clostridia</taxon>
        <taxon>Monoglobales</taxon>
        <taxon>Monoglobaceae</taxon>
        <taxon>Monoglobus</taxon>
    </lineage>
</organism>
<dbReference type="OrthoDB" id="3035642at2"/>
<dbReference type="AlphaFoldDB" id="A0A2K9P182"/>
<proteinExistence type="predicted"/>
<dbReference type="Proteomes" id="UP000235589">
    <property type="component" value="Chromosome"/>
</dbReference>
<reference evidence="1 2" key="1">
    <citation type="submission" date="2017-04" db="EMBL/GenBank/DDBJ databases">
        <title>Monoglobus pectinilyticus 14 draft genome.</title>
        <authorList>
            <person name="Kim C."/>
            <person name="Rosendale D.I."/>
            <person name="Kelly W.J."/>
            <person name="Tannock G.W."/>
            <person name="Patchett M.L."/>
            <person name="Jordens J.Z."/>
        </authorList>
    </citation>
    <scope>NUCLEOTIDE SEQUENCE [LARGE SCALE GENOMIC DNA]</scope>
    <source>
        <strain evidence="1 2">14</strain>
    </source>
</reference>